<evidence type="ECO:0000313" key="2">
    <source>
        <dbReference type="EMBL" id="KFD51170.1"/>
    </source>
</evidence>
<organism evidence="2 4">
    <name type="scientific">Trichuris suis</name>
    <name type="common">pig whipworm</name>
    <dbReference type="NCBI Taxonomy" id="68888"/>
    <lineage>
        <taxon>Eukaryota</taxon>
        <taxon>Metazoa</taxon>
        <taxon>Ecdysozoa</taxon>
        <taxon>Nematoda</taxon>
        <taxon>Enoplea</taxon>
        <taxon>Dorylaimia</taxon>
        <taxon>Trichinellida</taxon>
        <taxon>Trichuridae</taxon>
        <taxon>Trichuris</taxon>
    </lineage>
</organism>
<name>A0A085M1S4_9BILA</name>
<dbReference type="Proteomes" id="UP000030764">
    <property type="component" value="Unassembled WGS sequence"/>
</dbReference>
<dbReference type="EMBL" id="KL367495">
    <property type="protein sequence ID" value="KFD69438.1"/>
    <property type="molecule type" value="Genomic_DNA"/>
</dbReference>
<keyword evidence="4" id="KW-1185">Reference proteome</keyword>
<sequence>MLESNLRSELRRPPCPVFSGARNPNTGNRQPYAHSASVTYRVNENSAITLEHRLSGRDGTRDSIEKALECTTSYHVG</sequence>
<evidence type="ECO:0000256" key="1">
    <source>
        <dbReference type="SAM" id="MobiDB-lite"/>
    </source>
</evidence>
<feature type="compositionally biased region" description="Basic and acidic residues" evidence="1">
    <location>
        <begin position="1"/>
        <end position="12"/>
    </location>
</feature>
<gene>
    <name evidence="2" type="ORF">M513_07934</name>
    <name evidence="3" type="ORF">M514_07934</name>
</gene>
<feature type="region of interest" description="Disordered" evidence="1">
    <location>
        <begin position="1"/>
        <end position="31"/>
    </location>
</feature>
<dbReference type="EMBL" id="KL363242">
    <property type="protein sequence ID" value="KFD51170.1"/>
    <property type="molecule type" value="Genomic_DNA"/>
</dbReference>
<evidence type="ECO:0000313" key="3">
    <source>
        <dbReference type="EMBL" id="KFD69438.1"/>
    </source>
</evidence>
<dbReference type="Proteomes" id="UP000030758">
    <property type="component" value="Unassembled WGS sequence"/>
</dbReference>
<evidence type="ECO:0000313" key="4">
    <source>
        <dbReference type="Proteomes" id="UP000030764"/>
    </source>
</evidence>
<reference evidence="2 4" key="1">
    <citation type="journal article" date="2014" name="Nat. Genet.">
        <title>Genome and transcriptome of the porcine whipworm Trichuris suis.</title>
        <authorList>
            <person name="Jex A.R."/>
            <person name="Nejsum P."/>
            <person name="Schwarz E.M."/>
            <person name="Hu L."/>
            <person name="Young N.D."/>
            <person name="Hall R.S."/>
            <person name="Korhonen P.K."/>
            <person name="Liao S."/>
            <person name="Thamsborg S."/>
            <person name="Xia J."/>
            <person name="Xu P."/>
            <person name="Wang S."/>
            <person name="Scheerlinck J.P."/>
            <person name="Hofmann A."/>
            <person name="Sternberg P.W."/>
            <person name="Wang J."/>
            <person name="Gasser R.B."/>
        </authorList>
    </citation>
    <scope>NUCLEOTIDE SEQUENCE [LARGE SCALE GENOMIC DNA]</scope>
    <source>
        <strain evidence="3">DCEP-RM93F</strain>
        <strain evidence="2">DCEP-RM93M</strain>
    </source>
</reference>
<accession>A0A085M1S4</accession>
<proteinExistence type="predicted"/>
<dbReference type="AlphaFoldDB" id="A0A085M1S4"/>
<protein>
    <submittedName>
        <fullName evidence="2">Uncharacterized protein</fullName>
    </submittedName>
</protein>